<proteinExistence type="predicted"/>
<gene>
    <name evidence="2" type="ORF">ACFSQS_16085</name>
</gene>
<dbReference type="RefSeq" id="WP_388021238.1">
    <property type="nucleotide sequence ID" value="NZ_JBHUDT010000017.1"/>
</dbReference>
<accession>A0ABW5JXV0</accession>
<feature type="chain" id="PRO_5047502624" description="DUF4252 domain-containing protein" evidence="1">
    <location>
        <begin position="21"/>
        <end position="201"/>
    </location>
</feature>
<evidence type="ECO:0000256" key="1">
    <source>
        <dbReference type="SAM" id="SignalP"/>
    </source>
</evidence>
<sequence>MKKLLLTLFIAISIMTNAISQNTAELDKKAGFMDIKIGNSISSLAEKVKKDEKEQNMYLIQNVSEYEIENHKIDKIIILVSKDGKETIEHFTLMFVDKIDELVRIARDKGASMERRQNALKEAERLTEKGPEFDYYRKLFGEAFGEPTSKENGIEKWTGKKIRLMCTNSGGVGLCNFSTVLSEEQIDQIKTEKGKKASSKF</sequence>
<organism evidence="2 3">
    <name type="scientific">Gelatiniphilus marinus</name>
    <dbReference type="NCBI Taxonomy" id="1759464"/>
    <lineage>
        <taxon>Bacteria</taxon>
        <taxon>Pseudomonadati</taxon>
        <taxon>Bacteroidota</taxon>
        <taxon>Flavobacteriia</taxon>
        <taxon>Flavobacteriales</taxon>
        <taxon>Flavobacteriaceae</taxon>
        <taxon>Gelatiniphilus</taxon>
    </lineage>
</organism>
<comment type="caution">
    <text evidence="2">The sequence shown here is derived from an EMBL/GenBank/DDBJ whole genome shotgun (WGS) entry which is preliminary data.</text>
</comment>
<keyword evidence="3" id="KW-1185">Reference proteome</keyword>
<evidence type="ECO:0000313" key="3">
    <source>
        <dbReference type="Proteomes" id="UP001597441"/>
    </source>
</evidence>
<keyword evidence="1" id="KW-0732">Signal</keyword>
<feature type="signal peptide" evidence="1">
    <location>
        <begin position="1"/>
        <end position="20"/>
    </location>
</feature>
<evidence type="ECO:0000313" key="2">
    <source>
        <dbReference type="EMBL" id="MFD2536626.1"/>
    </source>
</evidence>
<reference evidence="3" key="1">
    <citation type="journal article" date="2019" name="Int. J. Syst. Evol. Microbiol.">
        <title>The Global Catalogue of Microorganisms (GCM) 10K type strain sequencing project: providing services to taxonomists for standard genome sequencing and annotation.</title>
        <authorList>
            <consortium name="The Broad Institute Genomics Platform"/>
            <consortium name="The Broad Institute Genome Sequencing Center for Infectious Disease"/>
            <person name="Wu L."/>
            <person name="Ma J."/>
        </authorList>
    </citation>
    <scope>NUCLEOTIDE SEQUENCE [LARGE SCALE GENOMIC DNA]</scope>
    <source>
        <strain evidence="3">KCTC 42903</strain>
    </source>
</reference>
<name>A0ABW5JXV0_9FLAO</name>
<dbReference type="Proteomes" id="UP001597441">
    <property type="component" value="Unassembled WGS sequence"/>
</dbReference>
<dbReference type="EMBL" id="JBHULK010000018">
    <property type="protein sequence ID" value="MFD2536626.1"/>
    <property type="molecule type" value="Genomic_DNA"/>
</dbReference>
<evidence type="ECO:0008006" key="4">
    <source>
        <dbReference type="Google" id="ProtNLM"/>
    </source>
</evidence>
<protein>
    <recommendedName>
        <fullName evidence="4">DUF4252 domain-containing protein</fullName>
    </recommendedName>
</protein>